<dbReference type="EMBL" id="VUNI01000005">
    <property type="protein sequence ID" value="MST74320.1"/>
    <property type="molecule type" value="Genomic_DNA"/>
</dbReference>
<sequence>MKEIFEQYGGVLITVTAIVAVVAIVTVLIGTGEGSVVYDAFHDLLTNFFKDAAGGMCLKPFVF</sequence>
<dbReference type="RefSeq" id="WP_154429289.1">
    <property type="nucleotide sequence ID" value="NZ_VUNI01000005.1"/>
</dbReference>
<name>A0A6L5YPK3_9FIRM</name>
<keyword evidence="1" id="KW-0812">Transmembrane</keyword>
<proteinExistence type="predicted"/>
<dbReference type="Proteomes" id="UP000474024">
    <property type="component" value="Unassembled WGS sequence"/>
</dbReference>
<dbReference type="AlphaFoldDB" id="A0A6L5YPK3"/>
<reference evidence="2 3" key="1">
    <citation type="submission" date="2019-08" db="EMBL/GenBank/DDBJ databases">
        <title>In-depth cultivation of the pig gut microbiome towards novel bacterial diversity and tailored functional studies.</title>
        <authorList>
            <person name="Wylensek D."/>
            <person name="Hitch T.C.A."/>
            <person name="Clavel T."/>
        </authorList>
    </citation>
    <scope>NUCLEOTIDE SEQUENCE [LARGE SCALE GENOMIC DNA]</scope>
    <source>
        <strain evidence="2 3">MUC/MUC-530-WT-4D</strain>
    </source>
</reference>
<keyword evidence="3" id="KW-1185">Reference proteome</keyword>
<evidence type="ECO:0000313" key="3">
    <source>
        <dbReference type="Proteomes" id="UP000474024"/>
    </source>
</evidence>
<keyword evidence="1" id="KW-0472">Membrane</keyword>
<comment type="caution">
    <text evidence="2">The sequence shown here is derived from an EMBL/GenBank/DDBJ whole genome shotgun (WGS) entry which is preliminary data.</text>
</comment>
<keyword evidence="1" id="KW-1133">Transmembrane helix</keyword>
<evidence type="ECO:0000313" key="2">
    <source>
        <dbReference type="EMBL" id="MST74320.1"/>
    </source>
</evidence>
<protein>
    <submittedName>
        <fullName evidence="2">Uncharacterized protein</fullName>
    </submittedName>
</protein>
<gene>
    <name evidence="2" type="ORF">FYJ75_04625</name>
</gene>
<feature type="transmembrane region" description="Helical" evidence="1">
    <location>
        <begin position="12"/>
        <end position="31"/>
    </location>
</feature>
<organism evidence="2 3">
    <name type="scientific">Roseburia porci</name>
    <dbReference type="NCBI Taxonomy" id="2605790"/>
    <lineage>
        <taxon>Bacteria</taxon>
        <taxon>Bacillati</taxon>
        <taxon>Bacillota</taxon>
        <taxon>Clostridia</taxon>
        <taxon>Lachnospirales</taxon>
        <taxon>Lachnospiraceae</taxon>
        <taxon>Roseburia</taxon>
    </lineage>
</organism>
<evidence type="ECO:0000256" key="1">
    <source>
        <dbReference type="SAM" id="Phobius"/>
    </source>
</evidence>
<accession>A0A6L5YPK3</accession>